<dbReference type="RefSeq" id="WP_143005700.1">
    <property type="nucleotide sequence ID" value="NZ_FNCQ01000001.1"/>
</dbReference>
<evidence type="ECO:0008006" key="6">
    <source>
        <dbReference type="Google" id="ProtNLM"/>
    </source>
</evidence>
<accession>A0A1G7SB71</accession>
<dbReference type="Proteomes" id="UP000198779">
    <property type="component" value="Unassembled WGS sequence"/>
</dbReference>
<sequence>MKHLKLFGLLSGLLFSVLVMSSCGDDEEDPLGGARKPSDIQWAQHSYQIHCSGESWTEIKWEGYYASIYDKWTFNKGSKKDHRIFFSHYRWFPADYGPTYWTEKLDNGDWYYEGRYSSHEYESKTLGNDSTLITFEMQGRTWHGVITNGDIILTTPNGEASVTLKRLTVEPYDGSYDETLKDIL</sequence>
<reference evidence="3 4" key="1">
    <citation type="submission" date="2016-10" db="EMBL/GenBank/DDBJ databases">
        <authorList>
            <person name="Varghese N."/>
            <person name="Submissions S."/>
        </authorList>
    </citation>
    <scope>NUCLEOTIDE SEQUENCE</scope>
    <source>
        <strain evidence="3">BP1-145</strain>
        <strain evidence="4">BP1-148</strain>
    </source>
</reference>
<gene>
    <name evidence="3" type="ORF">SAMN04487900_10558</name>
    <name evidence="2" type="ORF">SAMN04487901_101254</name>
</gene>
<evidence type="ECO:0000313" key="4">
    <source>
        <dbReference type="Proteomes" id="UP000198779"/>
    </source>
</evidence>
<feature type="chain" id="PRO_5041051246" description="Lipocalin-like domain-containing protein" evidence="1">
    <location>
        <begin position="22"/>
        <end position="184"/>
    </location>
</feature>
<feature type="signal peptide" evidence="1">
    <location>
        <begin position="1"/>
        <end position="21"/>
    </location>
</feature>
<evidence type="ECO:0000313" key="2">
    <source>
        <dbReference type="EMBL" id="SDG20221.1"/>
    </source>
</evidence>
<organism evidence="3 5">
    <name type="scientific">Prevotella communis</name>
    <dbReference type="NCBI Taxonomy" id="2913614"/>
    <lineage>
        <taxon>Bacteria</taxon>
        <taxon>Pseudomonadati</taxon>
        <taxon>Bacteroidota</taxon>
        <taxon>Bacteroidia</taxon>
        <taxon>Bacteroidales</taxon>
        <taxon>Prevotellaceae</taxon>
        <taxon>Prevotella</taxon>
    </lineage>
</organism>
<dbReference type="EMBL" id="FNIW01000005">
    <property type="protein sequence ID" value="SDN91324.1"/>
    <property type="molecule type" value="Genomic_DNA"/>
</dbReference>
<dbReference type="Proteomes" id="UP000199134">
    <property type="component" value="Unassembled WGS sequence"/>
</dbReference>
<reference evidence="2 5" key="2">
    <citation type="submission" date="2016-10" db="EMBL/GenBank/DDBJ databases">
        <authorList>
            <person name="de Groot N.N."/>
        </authorList>
    </citation>
    <scope>NUCLEOTIDE SEQUENCE [LARGE SCALE GENOMIC DNA]</scope>
    <source>
        <strain evidence="5">BP1-145</strain>
        <strain evidence="2">BP1-148</strain>
    </source>
</reference>
<keyword evidence="4" id="KW-1185">Reference proteome</keyword>
<name>A0A1H0F9I9_9BACT</name>
<proteinExistence type="predicted"/>
<keyword evidence="1" id="KW-0732">Signal</keyword>
<dbReference type="AlphaFoldDB" id="A0A1H0F9I9"/>
<evidence type="ECO:0000313" key="5">
    <source>
        <dbReference type="Proteomes" id="UP000199134"/>
    </source>
</evidence>
<dbReference type="PROSITE" id="PS51257">
    <property type="entry name" value="PROKAR_LIPOPROTEIN"/>
    <property type="match status" value="1"/>
</dbReference>
<evidence type="ECO:0000313" key="3">
    <source>
        <dbReference type="EMBL" id="SDN91324.1"/>
    </source>
</evidence>
<accession>A0A1H0F9I9</accession>
<protein>
    <recommendedName>
        <fullName evidence="6">Lipocalin-like domain-containing protein</fullName>
    </recommendedName>
</protein>
<dbReference type="EMBL" id="FNCQ01000001">
    <property type="protein sequence ID" value="SDG20221.1"/>
    <property type="molecule type" value="Genomic_DNA"/>
</dbReference>
<evidence type="ECO:0000256" key="1">
    <source>
        <dbReference type="SAM" id="SignalP"/>
    </source>
</evidence>